<keyword evidence="3" id="KW-1185">Reference proteome</keyword>
<feature type="region of interest" description="Disordered" evidence="1">
    <location>
        <begin position="191"/>
        <end position="210"/>
    </location>
</feature>
<dbReference type="Proteomes" id="UP000838763">
    <property type="component" value="Unassembled WGS sequence"/>
</dbReference>
<feature type="region of interest" description="Disordered" evidence="1">
    <location>
        <begin position="19"/>
        <end position="91"/>
    </location>
</feature>
<comment type="caution">
    <text evidence="2">The sequence shown here is derived from an EMBL/GenBank/DDBJ whole genome shotgun (WGS) entry which is preliminary data.</text>
</comment>
<gene>
    <name evidence="2" type="ORF">PPNO1_LOCUS5463</name>
</gene>
<protein>
    <submittedName>
        <fullName evidence="2">Uncharacterized protein</fullName>
    </submittedName>
</protein>
<dbReference type="OrthoDB" id="2943660at2759"/>
<dbReference type="EMBL" id="CALLCH030000013">
    <property type="protein sequence ID" value="CAI4215785.1"/>
    <property type="molecule type" value="Genomic_DNA"/>
</dbReference>
<feature type="compositionally biased region" description="Polar residues" evidence="1">
    <location>
        <begin position="197"/>
        <end position="207"/>
    </location>
</feature>
<evidence type="ECO:0000313" key="3">
    <source>
        <dbReference type="Proteomes" id="UP000838763"/>
    </source>
</evidence>
<proteinExistence type="predicted"/>
<evidence type="ECO:0000256" key="1">
    <source>
        <dbReference type="SAM" id="MobiDB-lite"/>
    </source>
</evidence>
<reference evidence="2" key="1">
    <citation type="submission" date="2022-11" db="EMBL/GenBank/DDBJ databases">
        <authorList>
            <person name="Scott C."/>
            <person name="Bruce N."/>
        </authorList>
    </citation>
    <scope>NUCLEOTIDE SEQUENCE</scope>
</reference>
<dbReference type="AlphaFoldDB" id="A0A9P1MAI3"/>
<organism evidence="2 3">
    <name type="scientific">Parascedosporium putredinis</name>
    <dbReference type="NCBI Taxonomy" id="1442378"/>
    <lineage>
        <taxon>Eukaryota</taxon>
        <taxon>Fungi</taxon>
        <taxon>Dikarya</taxon>
        <taxon>Ascomycota</taxon>
        <taxon>Pezizomycotina</taxon>
        <taxon>Sordariomycetes</taxon>
        <taxon>Hypocreomycetidae</taxon>
        <taxon>Microascales</taxon>
        <taxon>Microascaceae</taxon>
        <taxon>Parascedosporium</taxon>
    </lineage>
</organism>
<evidence type="ECO:0000313" key="2">
    <source>
        <dbReference type="EMBL" id="CAI4215785.1"/>
    </source>
</evidence>
<accession>A0A9P1MAI3</accession>
<sequence length="354" mass="37935">MLAIDAILSKIDALEGPIMSEKAKTGRPKQKPRENTLVSPAPTDDPSILDKFRFSSGPVSGRLNAGSSSHGDANSQGPTHGPHGNPGLDLHFDNVYPQVDPFNWLSASDGGHSVELDAGVFEDMRFSETNEEASLKELLDMQTHLHALNTTQLEDNARIGNGLPGLHIPGPSNISEILVIMERLTGVLKSPSIGDGASSSQSTSPESVNDDDGKNTLLLLHAFSCYAYLLRLLKPLVTSLHGQCQEGSSDAQGSNGESATVSLGTFSLASRPALNARMTLSLISNLVEDLHSSATRATFCPLLDGASDPLAPDSPSTPPKKTRSPMMRAAMFVLDELLHEEDFVLQKLQIYDFR</sequence>
<name>A0A9P1MAI3_9PEZI</name>
<feature type="compositionally biased region" description="Polar residues" evidence="1">
    <location>
        <begin position="65"/>
        <end position="78"/>
    </location>
</feature>